<feature type="compositionally biased region" description="Basic residues" evidence="1">
    <location>
        <begin position="84"/>
        <end position="115"/>
    </location>
</feature>
<organism evidence="2">
    <name type="scientific">Anthurium amnicola</name>
    <dbReference type="NCBI Taxonomy" id="1678845"/>
    <lineage>
        <taxon>Eukaryota</taxon>
        <taxon>Viridiplantae</taxon>
        <taxon>Streptophyta</taxon>
        <taxon>Embryophyta</taxon>
        <taxon>Tracheophyta</taxon>
        <taxon>Spermatophyta</taxon>
        <taxon>Magnoliopsida</taxon>
        <taxon>Liliopsida</taxon>
        <taxon>Araceae</taxon>
        <taxon>Pothoideae</taxon>
        <taxon>Potheae</taxon>
        <taxon>Anthurium</taxon>
    </lineage>
</organism>
<accession>A0A1D1XIC2</accession>
<feature type="compositionally biased region" description="Low complexity" evidence="1">
    <location>
        <begin position="49"/>
        <end position="63"/>
    </location>
</feature>
<protein>
    <submittedName>
        <fullName evidence="2">Uncharacterized protein</fullName>
    </submittedName>
</protein>
<name>A0A1D1XIC2_9ARAE</name>
<sequence>PRQLQQLLRHRPRPLPPPLPLRAGPQQQQANRALPHHRPPPPPGRLPRHPLQLLLRLRPPGGVRPRRRRPLPQQQHVGAAPSKRAGKHQRLLHHPRQQPLHRTHPHQHRRHRGTVHQRGALPQQQAIRMPALPGGSAEECHSVRRGEQQDHRHHPPGLGLPGEGGAAQPGQQLPLRGGAGRGVQAAQAAQPVALRKLLHGAGQGVLAAAAPWGAQREEQLHPVAAHAEAAGHLRRLRRRAQVLPPNHLHPLQAPPRRRRTPGTADAGAVEGVRCSSPERGDLMCQVGGSRGRSHKGMLTDRITLSKIDVSG</sequence>
<gene>
    <name evidence="2" type="ORF">g.56535</name>
</gene>
<feature type="region of interest" description="Disordered" evidence="1">
    <location>
        <begin position="1"/>
        <end position="121"/>
    </location>
</feature>
<feature type="region of interest" description="Disordered" evidence="1">
    <location>
        <begin position="144"/>
        <end position="167"/>
    </location>
</feature>
<dbReference type="AlphaFoldDB" id="A0A1D1XIC2"/>
<dbReference type="EMBL" id="GDJX01025905">
    <property type="protein sequence ID" value="JAT42031.1"/>
    <property type="molecule type" value="Transcribed_RNA"/>
</dbReference>
<evidence type="ECO:0000313" key="2">
    <source>
        <dbReference type="EMBL" id="JAT42031.1"/>
    </source>
</evidence>
<feature type="non-terminal residue" evidence="2">
    <location>
        <position position="1"/>
    </location>
</feature>
<evidence type="ECO:0000256" key="1">
    <source>
        <dbReference type="SAM" id="MobiDB-lite"/>
    </source>
</evidence>
<proteinExistence type="predicted"/>
<feature type="region of interest" description="Disordered" evidence="1">
    <location>
        <begin position="246"/>
        <end position="274"/>
    </location>
</feature>
<reference evidence="2" key="1">
    <citation type="submission" date="2015-07" db="EMBL/GenBank/DDBJ databases">
        <title>Transcriptome Assembly of Anthurium amnicola.</title>
        <authorList>
            <person name="Suzuki J."/>
        </authorList>
    </citation>
    <scope>NUCLEOTIDE SEQUENCE</scope>
</reference>